<dbReference type="Gene3D" id="3.50.50.60">
    <property type="entry name" value="FAD/NAD(P)-binding domain"/>
    <property type="match status" value="1"/>
</dbReference>
<dbReference type="PRINTS" id="PR00411">
    <property type="entry name" value="PNDRDTASEI"/>
</dbReference>
<protein>
    <submittedName>
        <fullName evidence="6">FAD-dependent oxidoreductase</fullName>
    </submittedName>
</protein>
<dbReference type="InterPro" id="IPR006311">
    <property type="entry name" value="TAT_signal"/>
</dbReference>
<dbReference type="SUPFAM" id="SSF56425">
    <property type="entry name" value="Succinate dehydrogenase/fumarate reductase flavoprotein, catalytic domain"/>
    <property type="match status" value="1"/>
</dbReference>
<dbReference type="SUPFAM" id="SSF51905">
    <property type="entry name" value="FAD/NAD(P)-binding domain"/>
    <property type="match status" value="1"/>
</dbReference>
<keyword evidence="2" id="KW-0285">Flavoprotein</keyword>
<evidence type="ECO:0000256" key="1">
    <source>
        <dbReference type="ARBA" id="ARBA00001974"/>
    </source>
</evidence>
<evidence type="ECO:0000259" key="5">
    <source>
        <dbReference type="Pfam" id="PF00890"/>
    </source>
</evidence>
<dbReference type="PROSITE" id="PS51318">
    <property type="entry name" value="TAT"/>
    <property type="match status" value="1"/>
</dbReference>
<name>A0A7C9JCN4_9BACT</name>
<evidence type="ECO:0000256" key="3">
    <source>
        <dbReference type="ARBA" id="ARBA00022827"/>
    </source>
</evidence>
<dbReference type="AlphaFoldDB" id="A0A7C9JCN4"/>
<gene>
    <name evidence="6" type="ORF">D1639_01765</name>
</gene>
<dbReference type="PANTHER" id="PTHR43400:SF7">
    <property type="entry name" value="FAD-DEPENDENT OXIDOREDUCTASE 2 FAD BINDING DOMAIN-CONTAINING PROTEIN"/>
    <property type="match status" value="1"/>
</dbReference>
<keyword evidence="3" id="KW-0274">FAD</keyword>
<dbReference type="InterPro" id="IPR027477">
    <property type="entry name" value="Succ_DH/fumarate_Rdtase_cat_sf"/>
</dbReference>
<accession>A0A7C9JCN4</accession>
<reference evidence="6" key="1">
    <citation type="submission" date="2018-08" db="EMBL/GenBank/DDBJ databases">
        <title>Murine metabolic-syndrome-specific gut microbial biobank.</title>
        <authorList>
            <person name="Liu C."/>
        </authorList>
    </citation>
    <scope>NUCLEOTIDE SEQUENCE [LARGE SCALE GENOMIC DNA]</scope>
    <source>
        <strain evidence="6">Z82</strain>
    </source>
</reference>
<dbReference type="InterPro" id="IPR050315">
    <property type="entry name" value="FAD-oxidoreductase_2"/>
</dbReference>
<comment type="cofactor">
    <cofactor evidence="1">
        <name>FAD</name>
        <dbReference type="ChEBI" id="CHEBI:57692"/>
    </cofactor>
</comment>
<dbReference type="GO" id="GO:0016491">
    <property type="term" value="F:oxidoreductase activity"/>
    <property type="evidence" value="ECO:0007669"/>
    <property type="project" value="UniProtKB-KW"/>
</dbReference>
<dbReference type="InterPro" id="IPR036188">
    <property type="entry name" value="FAD/NAD-bd_sf"/>
</dbReference>
<dbReference type="PANTHER" id="PTHR43400">
    <property type="entry name" value="FUMARATE REDUCTASE"/>
    <property type="match status" value="1"/>
</dbReference>
<sequence length="542" mass="56601">MEQTRRDFLKGAGMMAAGVGALAGMRALAGCATNEQPAAEAEEAAPVYETKHTCDVVIAGAGIGGLAAAVSAAEAGANVILVEASKNVGGTSRFAAGAFGPRFGTDWAEVKKKAAMSDDALGQLVVDGWAPYLEWIDGLGLTTEELAPGSPYVWMGGKRDASEGSKSYTDEYLQQFGQIFTDKGGTTLTGTRAVKILTDETGRATGIRVQDAEGLYDIKAGAVILATGGWQCDKEMCTKYIGRHADLGMAQCVPYLDGSGIKMGVEVGGQLSRSFGSFYGHPQPWPMDYLGGIDTPEGYEALTDIDEAHVLYYGTTEHSIQCVGVYVNVNGKRFVNEGLGSSLVNQEVMQQPMARAYLILDEALRELIRQTAFFNAAVIGGDRIDNMIERGMTVVQADTLEELGAKIVAETADGVAFNPSAMLRTIAEYNEAAKAGTADQLDFPHVGTLPAAPIETGPFYAIPVVGGIMATFGGLKINTDAQVISTADTPIAGLYAVPGAAGGIMNGDYWCVMSGYSIIGRLAGANAAADAASLPSDEAAAE</sequence>
<evidence type="ECO:0000256" key="2">
    <source>
        <dbReference type="ARBA" id="ARBA00022630"/>
    </source>
</evidence>
<feature type="domain" description="FAD-dependent oxidoreductase 2 FAD-binding" evidence="5">
    <location>
        <begin position="186"/>
        <end position="507"/>
    </location>
</feature>
<organism evidence="6">
    <name type="scientific">Muribaculaceae bacterium Z82</name>
    <dbReference type="NCBI Taxonomy" id="2304548"/>
    <lineage>
        <taxon>Bacteria</taxon>
        <taxon>Pseudomonadati</taxon>
        <taxon>Bacteroidota</taxon>
        <taxon>Bacteroidia</taxon>
        <taxon>Bacteroidales</taxon>
        <taxon>Muribaculaceae</taxon>
    </lineage>
</organism>
<feature type="domain" description="FAD-dependent oxidoreductase 2 FAD-binding" evidence="5">
    <location>
        <begin position="55"/>
        <end position="99"/>
    </location>
</feature>
<evidence type="ECO:0000256" key="4">
    <source>
        <dbReference type="ARBA" id="ARBA00023002"/>
    </source>
</evidence>
<dbReference type="InterPro" id="IPR003953">
    <property type="entry name" value="FAD-dep_OxRdtase_2_FAD-bd"/>
</dbReference>
<dbReference type="Pfam" id="PF00890">
    <property type="entry name" value="FAD_binding_2"/>
    <property type="match status" value="2"/>
</dbReference>
<proteinExistence type="predicted"/>
<comment type="caution">
    <text evidence="6">The sequence shown here is derived from an EMBL/GenBank/DDBJ whole genome shotgun (WGS) entry which is preliminary data.</text>
</comment>
<dbReference type="NCBIfam" id="TIGR01409">
    <property type="entry name" value="TAT_signal_seq"/>
    <property type="match status" value="1"/>
</dbReference>
<evidence type="ECO:0000313" key="6">
    <source>
        <dbReference type="EMBL" id="NBI33780.1"/>
    </source>
</evidence>
<dbReference type="Gene3D" id="3.90.700.10">
    <property type="entry name" value="Succinate dehydrogenase/fumarate reductase flavoprotein, catalytic domain"/>
    <property type="match status" value="1"/>
</dbReference>
<dbReference type="InterPro" id="IPR019546">
    <property type="entry name" value="TAT_signal_bac_arc"/>
</dbReference>
<dbReference type="EMBL" id="QWKH01000006">
    <property type="protein sequence ID" value="NBI33780.1"/>
    <property type="molecule type" value="Genomic_DNA"/>
</dbReference>
<keyword evidence="4" id="KW-0560">Oxidoreductase</keyword>